<feature type="transmembrane region" description="Helical" evidence="2">
    <location>
        <begin position="6"/>
        <end position="26"/>
    </location>
</feature>
<evidence type="ECO:0000256" key="2">
    <source>
        <dbReference type="SAM" id="Phobius"/>
    </source>
</evidence>
<evidence type="ECO:0000313" key="4">
    <source>
        <dbReference type="Proteomes" id="UP000316495"/>
    </source>
</evidence>
<dbReference type="Proteomes" id="UP000316495">
    <property type="component" value="Unassembled WGS sequence"/>
</dbReference>
<keyword evidence="2" id="KW-1133">Transmembrane helix</keyword>
<comment type="caution">
    <text evidence="3">The sequence shown here is derived from an EMBL/GenBank/DDBJ whole genome shotgun (WGS) entry which is preliminary data.</text>
</comment>
<keyword evidence="1" id="KW-0175">Coiled coil</keyword>
<gene>
    <name evidence="3" type="ORF">Athens101428_401</name>
</gene>
<evidence type="ECO:0008006" key="5">
    <source>
        <dbReference type="Google" id="ProtNLM"/>
    </source>
</evidence>
<organism evidence="3 4">
    <name type="scientific">Candidatus Berkelbacteria bacterium Athens1014_28</name>
    <dbReference type="NCBI Taxonomy" id="2017145"/>
    <lineage>
        <taxon>Bacteria</taxon>
        <taxon>Candidatus Berkelbacteria</taxon>
    </lineage>
</organism>
<dbReference type="Pfam" id="PF04977">
    <property type="entry name" value="DivIC"/>
    <property type="match status" value="1"/>
</dbReference>
<evidence type="ECO:0000256" key="1">
    <source>
        <dbReference type="SAM" id="Coils"/>
    </source>
</evidence>
<dbReference type="AlphaFoldDB" id="A0A554LMU8"/>
<keyword evidence="2" id="KW-0472">Membrane</keyword>
<reference evidence="3 4" key="1">
    <citation type="submission" date="2017-07" db="EMBL/GenBank/DDBJ databases">
        <title>Mechanisms for carbon and nitrogen cycling indicate functional differentiation within the Candidate Phyla Radiation.</title>
        <authorList>
            <person name="Danczak R.E."/>
            <person name="Johnston M.D."/>
            <person name="Kenah C."/>
            <person name="Slattery M."/>
            <person name="Wrighton K.C."/>
            <person name="Wilkins M.J."/>
        </authorList>
    </citation>
    <scope>NUCLEOTIDE SEQUENCE [LARGE SCALE GENOMIC DNA]</scope>
    <source>
        <strain evidence="3">Athens1014_28</strain>
    </source>
</reference>
<protein>
    <recommendedName>
        <fullName evidence="5">Septum formation initiator</fullName>
    </recommendedName>
</protein>
<sequence length="133" mass="15481">MKKTGLIISFGVIFGGLALIAMLLYPSYKEYERNKRINGEIEKLSQEAEKLRENNSELSEKIEYFKTQAYKERIAKERLNLQKTDEQVVAVKPSISKNESVEVLQLNKGDENKLGKIESPNYQKWIRYFFGNL</sequence>
<dbReference type="EMBL" id="VMGN01000019">
    <property type="protein sequence ID" value="TSC94203.1"/>
    <property type="molecule type" value="Genomic_DNA"/>
</dbReference>
<evidence type="ECO:0000313" key="3">
    <source>
        <dbReference type="EMBL" id="TSC94203.1"/>
    </source>
</evidence>
<name>A0A554LMU8_9BACT</name>
<accession>A0A554LMU8</accession>
<dbReference type="InterPro" id="IPR007060">
    <property type="entry name" value="FtsL/DivIC"/>
</dbReference>
<proteinExistence type="predicted"/>
<keyword evidence="2" id="KW-0812">Transmembrane</keyword>
<feature type="coiled-coil region" evidence="1">
    <location>
        <begin position="34"/>
        <end position="68"/>
    </location>
</feature>